<keyword evidence="7" id="KW-1185">Reference proteome</keyword>
<reference evidence="6 7" key="1">
    <citation type="submission" date="2014-03" db="EMBL/GenBank/DDBJ databases">
        <title>The genome of Kluyveromyces dobzhanskii.</title>
        <authorList>
            <person name="Nystedt B."/>
            <person name="Astrom S."/>
        </authorList>
    </citation>
    <scope>NUCLEOTIDE SEQUENCE [LARGE SCALE GENOMIC DNA]</scope>
    <source>
        <strain evidence="6 7">CBS 2104</strain>
    </source>
</reference>
<comment type="similarity">
    <text evidence="2 4">Belongs to the pyridoxal phosphate-binding protein YggS/PROSC family.</text>
</comment>
<comment type="cofactor">
    <cofactor evidence="3">
        <name>pyridoxal 5'-phosphate</name>
        <dbReference type="ChEBI" id="CHEBI:597326"/>
    </cofactor>
</comment>
<dbReference type="HAMAP" id="MF_02087">
    <property type="entry name" value="PLP_homeostasis"/>
    <property type="match status" value="1"/>
</dbReference>
<dbReference type="InterPro" id="IPR001608">
    <property type="entry name" value="Ala_racemase_N"/>
</dbReference>
<evidence type="ECO:0000313" key="6">
    <source>
        <dbReference type="EMBL" id="CDO92568.1"/>
    </source>
</evidence>
<dbReference type="PANTHER" id="PTHR10146:SF14">
    <property type="entry name" value="PYRIDOXAL PHOSPHATE HOMEOSTASIS PROTEIN"/>
    <property type="match status" value="1"/>
</dbReference>
<feature type="domain" description="Alanine racemase N-terminal" evidence="5">
    <location>
        <begin position="23"/>
        <end position="244"/>
    </location>
</feature>
<proteinExistence type="inferred from homology"/>
<dbReference type="CDD" id="cd06822">
    <property type="entry name" value="PLPDE_III_YBL036c_euk"/>
    <property type="match status" value="1"/>
</dbReference>
<dbReference type="GO" id="GO:0030170">
    <property type="term" value="F:pyridoxal phosphate binding"/>
    <property type="evidence" value="ECO:0007669"/>
    <property type="project" value="UniProtKB-UniRule"/>
</dbReference>
<protein>
    <recommendedName>
        <fullName evidence="2">Pyridoxal phosphate homeostasis protein</fullName>
        <shortName evidence="2">PLP homeostasis protein</shortName>
    </recommendedName>
</protein>
<dbReference type="InterPro" id="IPR011078">
    <property type="entry name" value="PyrdxlP_homeostasis"/>
</dbReference>
<keyword evidence="1 2" id="KW-0663">Pyridoxal phosphate</keyword>
<dbReference type="PIRSF" id="PIRSF004848">
    <property type="entry name" value="YBL036c_PLPDEIII"/>
    <property type="match status" value="1"/>
</dbReference>
<dbReference type="FunFam" id="3.20.20.10:FF:000007">
    <property type="entry name" value="Pyridoxal phosphate homeostasis protein"/>
    <property type="match status" value="1"/>
</dbReference>
<dbReference type="Gene3D" id="3.20.20.10">
    <property type="entry name" value="Alanine racemase"/>
    <property type="match status" value="1"/>
</dbReference>
<dbReference type="OrthoDB" id="10264196at2759"/>
<dbReference type="Proteomes" id="UP000031516">
    <property type="component" value="Unassembled WGS sequence"/>
</dbReference>
<evidence type="ECO:0000256" key="3">
    <source>
        <dbReference type="PIRSR" id="PIRSR004848-1"/>
    </source>
</evidence>
<evidence type="ECO:0000259" key="5">
    <source>
        <dbReference type="Pfam" id="PF01168"/>
    </source>
</evidence>
<dbReference type="InterPro" id="IPR029066">
    <property type="entry name" value="PLP-binding_barrel"/>
</dbReference>
<evidence type="ECO:0000256" key="2">
    <source>
        <dbReference type="HAMAP-Rule" id="MF_03225"/>
    </source>
</evidence>
<evidence type="ECO:0000313" key="7">
    <source>
        <dbReference type="Proteomes" id="UP000031516"/>
    </source>
</evidence>
<dbReference type="PROSITE" id="PS01211">
    <property type="entry name" value="UPF0001"/>
    <property type="match status" value="1"/>
</dbReference>
<evidence type="ECO:0000256" key="1">
    <source>
        <dbReference type="ARBA" id="ARBA00022898"/>
    </source>
</evidence>
<name>A0A0A8L360_9SACH</name>
<dbReference type="EMBL" id="CCBQ010000016">
    <property type="protein sequence ID" value="CDO92568.1"/>
    <property type="molecule type" value="Genomic_DNA"/>
</dbReference>
<dbReference type="PANTHER" id="PTHR10146">
    <property type="entry name" value="PROLINE SYNTHETASE CO-TRANSCRIBED BACTERIAL HOMOLOG PROTEIN"/>
    <property type="match status" value="1"/>
</dbReference>
<feature type="modified residue" description="N6-(pyridoxal phosphate)lysine" evidence="2 3">
    <location>
        <position position="45"/>
    </location>
</feature>
<sequence>MSSELSYNAERKEELVGLYQGMKEKIDAAAREYGNTDAELLAVSKFKPASDIQVLYEHGVRHFGENYVQELIHKSEILPQDIKWHFIGGLQSNKCKDLAKVVNLHSVETVDSLKKARKLEEARAKWNPEGPVVTCHVQINTSNEEQKSGLFEEKEVYEIVEFFLKQAKHTSLIGLMTVGSWDVSHSGEEENRDFAKLVEWKRKIDAKYGLNLKLSMGMTADYKQAIKQGTSEVRIGTAIFGSRPVRNDG</sequence>
<dbReference type="AlphaFoldDB" id="A0A0A8L360"/>
<gene>
    <name evidence="6" type="ORF">KLDO_g885</name>
</gene>
<accession>A0A0A8L360</accession>
<dbReference type="SUPFAM" id="SSF51419">
    <property type="entry name" value="PLP-binding barrel"/>
    <property type="match status" value="1"/>
</dbReference>
<organism evidence="6 7">
    <name type="scientific">Kluyveromyces dobzhanskii CBS 2104</name>
    <dbReference type="NCBI Taxonomy" id="1427455"/>
    <lineage>
        <taxon>Eukaryota</taxon>
        <taxon>Fungi</taxon>
        <taxon>Dikarya</taxon>
        <taxon>Ascomycota</taxon>
        <taxon>Saccharomycotina</taxon>
        <taxon>Saccharomycetes</taxon>
        <taxon>Saccharomycetales</taxon>
        <taxon>Saccharomycetaceae</taxon>
        <taxon>Kluyveromyces</taxon>
    </lineage>
</organism>
<comment type="caution">
    <text evidence="6">The sequence shown here is derived from an EMBL/GenBank/DDBJ whole genome shotgun (WGS) entry which is preliminary data.</text>
</comment>
<dbReference type="Pfam" id="PF01168">
    <property type="entry name" value="Ala_racemase_N"/>
    <property type="match status" value="1"/>
</dbReference>
<comment type="function">
    <text evidence="2">Pyridoxal 5'-phosphate (PLP)-binding protein, which may be involved in intracellular homeostatic regulation of pyridoxal 5'-phosphate (PLP), the active form of vitamin B6.</text>
</comment>
<dbReference type="NCBIfam" id="TIGR00044">
    <property type="entry name" value="YggS family pyridoxal phosphate-dependent enzyme"/>
    <property type="match status" value="1"/>
</dbReference>
<evidence type="ECO:0000256" key="4">
    <source>
        <dbReference type="RuleBase" id="RU004514"/>
    </source>
</evidence>